<accession>A0A1B9DWS5</accession>
<keyword evidence="5" id="KW-1185">Reference proteome</keyword>
<name>A0A1B9DWS5_9FLAO</name>
<sequence>MNNSKLNSANLNLMTTLFVFVLFVMCSFSGYSQTAKVSTIEIKANGTATSEKVESSRAASNLEFAQWFMGTKQDPNSTLNTEETNAKKSIITSGIAPNRLLIKAFLKKVVNYENALS</sequence>
<proteinExistence type="predicted"/>
<dbReference type="EMBL" id="FNEO01000001">
    <property type="protein sequence ID" value="SDJ02325.1"/>
    <property type="molecule type" value="Genomic_DNA"/>
</dbReference>
<gene>
    <name evidence="2" type="ORF">FBGL_03060</name>
    <name evidence="1" type="ORF">FGL01_03010</name>
    <name evidence="3" type="ORF">SAMN05192550_1437</name>
</gene>
<evidence type="ECO:0000313" key="3">
    <source>
        <dbReference type="EMBL" id="SDJ02325.1"/>
    </source>
</evidence>
<reference evidence="4" key="1">
    <citation type="submission" date="2016-03" db="EMBL/GenBank/DDBJ databases">
        <title>Draft genome sequence of Paenibacillus glacialis DSM 22343.</title>
        <authorList>
            <person name="Shin S.-K."/>
            <person name="Yi H."/>
        </authorList>
    </citation>
    <scope>NUCLEOTIDE SEQUENCE [LARGE SCALE GENOMIC DNA]</scope>
    <source>
        <strain evidence="4">NBRC 105008</strain>
    </source>
</reference>
<dbReference type="EMBL" id="LVEO01000004">
    <property type="protein sequence ID" value="OCB74143.1"/>
    <property type="molecule type" value="Genomic_DNA"/>
</dbReference>
<reference evidence="1 6" key="4">
    <citation type="submission" date="2019-07" db="EMBL/GenBank/DDBJ databases">
        <title>Whole genome shotgun sequence of Flavobacterium glycines NBRC 105008.</title>
        <authorList>
            <person name="Hosoyama A."/>
            <person name="Uohara A."/>
            <person name="Ohji S."/>
            <person name="Ichikawa N."/>
        </authorList>
    </citation>
    <scope>NUCLEOTIDE SEQUENCE [LARGE SCALE GENOMIC DNA]</scope>
    <source>
        <strain evidence="1 6">NBRC 105008</strain>
    </source>
</reference>
<dbReference type="Proteomes" id="UP000321579">
    <property type="component" value="Unassembled WGS sequence"/>
</dbReference>
<dbReference type="Proteomes" id="UP000182367">
    <property type="component" value="Unassembled WGS sequence"/>
</dbReference>
<organism evidence="2 4">
    <name type="scientific">Flavobacterium glycines</name>
    <dbReference type="NCBI Taxonomy" id="551990"/>
    <lineage>
        <taxon>Bacteria</taxon>
        <taxon>Pseudomonadati</taxon>
        <taxon>Bacteroidota</taxon>
        <taxon>Flavobacteriia</taxon>
        <taxon>Flavobacteriales</taxon>
        <taxon>Flavobacteriaceae</taxon>
        <taxon>Flavobacterium</taxon>
    </lineage>
</organism>
<dbReference type="EMBL" id="BJVF01000001">
    <property type="protein sequence ID" value="GEL09562.1"/>
    <property type="molecule type" value="Genomic_DNA"/>
</dbReference>
<evidence type="ECO:0000313" key="4">
    <source>
        <dbReference type="Proteomes" id="UP000093226"/>
    </source>
</evidence>
<comment type="caution">
    <text evidence="2">The sequence shown here is derived from an EMBL/GenBank/DDBJ whole genome shotgun (WGS) entry which is preliminary data.</text>
</comment>
<protein>
    <submittedName>
        <fullName evidence="2">Uncharacterized protein</fullName>
    </submittedName>
</protein>
<reference evidence="2" key="2">
    <citation type="submission" date="2016-03" db="EMBL/GenBank/DDBJ databases">
        <authorList>
            <person name="Ploux O."/>
        </authorList>
    </citation>
    <scope>NUCLEOTIDE SEQUENCE</scope>
    <source>
        <strain evidence="2">NBRC 105008</strain>
    </source>
</reference>
<dbReference type="Proteomes" id="UP000093226">
    <property type="component" value="Unassembled WGS sequence"/>
</dbReference>
<evidence type="ECO:0000313" key="5">
    <source>
        <dbReference type="Proteomes" id="UP000182367"/>
    </source>
</evidence>
<dbReference type="OrthoDB" id="1376385at2"/>
<dbReference type="AlphaFoldDB" id="A0A1B9DWS5"/>
<evidence type="ECO:0000313" key="2">
    <source>
        <dbReference type="EMBL" id="OCB74143.1"/>
    </source>
</evidence>
<evidence type="ECO:0000313" key="1">
    <source>
        <dbReference type="EMBL" id="GEL09562.1"/>
    </source>
</evidence>
<evidence type="ECO:0000313" key="6">
    <source>
        <dbReference type="Proteomes" id="UP000321579"/>
    </source>
</evidence>
<reference evidence="3 5" key="3">
    <citation type="submission" date="2016-10" db="EMBL/GenBank/DDBJ databases">
        <authorList>
            <person name="Varghese N."/>
            <person name="Submissions S."/>
        </authorList>
    </citation>
    <scope>NUCLEOTIDE SEQUENCE [LARGE SCALE GENOMIC DNA]</scope>
    <source>
        <strain evidence="3 5">Gm-149</strain>
    </source>
</reference>